<reference evidence="2 3" key="1">
    <citation type="submission" date="2024-03" db="EMBL/GenBank/DDBJ databases">
        <title>Aureococcus anophagefferens CCMP1851 and Kratosvirus quantuckense: Draft genome of a second virus-susceptible host strain in the model system.</title>
        <authorList>
            <person name="Chase E."/>
            <person name="Truchon A.R."/>
            <person name="Schepens W."/>
            <person name="Wilhelm S.W."/>
        </authorList>
    </citation>
    <scope>NUCLEOTIDE SEQUENCE [LARGE SCALE GENOMIC DNA]</scope>
    <source>
        <strain evidence="2 3">CCMP1851</strain>
    </source>
</reference>
<feature type="compositionally biased region" description="Low complexity" evidence="1">
    <location>
        <begin position="339"/>
        <end position="361"/>
    </location>
</feature>
<feature type="region of interest" description="Disordered" evidence="1">
    <location>
        <begin position="909"/>
        <end position="970"/>
    </location>
</feature>
<feature type="compositionally biased region" description="Low complexity" evidence="1">
    <location>
        <begin position="956"/>
        <end position="970"/>
    </location>
</feature>
<evidence type="ECO:0000256" key="1">
    <source>
        <dbReference type="SAM" id="MobiDB-lite"/>
    </source>
</evidence>
<proteinExistence type="predicted"/>
<accession>A0ABR1FRL6</accession>
<dbReference type="Proteomes" id="UP001363151">
    <property type="component" value="Unassembled WGS sequence"/>
</dbReference>
<feature type="compositionally biased region" description="Basic and acidic residues" evidence="1">
    <location>
        <begin position="295"/>
        <end position="304"/>
    </location>
</feature>
<evidence type="ECO:0000313" key="2">
    <source>
        <dbReference type="EMBL" id="KAK7236648.1"/>
    </source>
</evidence>
<feature type="compositionally biased region" description="Basic residues" evidence="1">
    <location>
        <begin position="329"/>
        <end position="338"/>
    </location>
</feature>
<keyword evidence="3" id="KW-1185">Reference proteome</keyword>
<feature type="region of interest" description="Disordered" evidence="1">
    <location>
        <begin position="320"/>
        <end position="366"/>
    </location>
</feature>
<sequence>MGHFRSLGLRSKSNGGAAWSPNTVDAYVLKRLHEAVERGAEPAVAAARDAFRVAGNRWRAAPGFTSDNVSDFLLAPAADPAVNADRLEYAMVFAEEQRAHRRVVREVLSLAEEAFARRDAKEARRCLLVLQYLNAFYFEWCESHCDEPLVFKFRNVTVIKGFTEKMKKELLGLEMSQLRPSETSYAWHHVSHGKDMLIALAPLALEKALALEMDSAWRGARPHHLCREEMRAVLFAAYGEYTEKPRGEDRPEWRASSFEARLKELIKEDSTALVRAAAEHPMPELAVKPTAAPRAAEKSAYEQKRDARIARNAEFLQSLGLGNGSGMRKPAKKRRKGKASTPSTPSRASTRPATAANSAESTAKKAAKADRAAANAVVDDAKFAKGVADWRLQEPLQIRAGPEGYIDAYLAQCHDVFASATTEECEANLRDYCVERGLDFSVANAPGSDLVGKFKALVDAIDDFPNLKRGYELVLKNEACRDLLGNLAGRAGAICVRRAMTRWGKRKAPPRKREVHGCSKEPKWTAAHVIHECFDDRFPELAACFKKSRYASSERHTYYLGRRQFANAADADAAVGLLRTLFGKLDAACEGENQLELEACREAFAPVLAEWTARAPRKREAPPAAAASKKKAKAPDAAAVSDIAERIGGYLPPFSRGPFPRGVLEAVAGRVLDVSVGGAVKPSTKPSTKEPKWTAAHVIHDHFDDRFPELAARYRPDDSRNYYLGRRQFANAADADAAVGLLRTLFGKLDAACEGGDALKLEACREAFAPCSRNGRHARAGAHVRAAGARAGARRRLRRVASARRSRGALPPHGYPPYGYPPYGNYPPYPCPYGHLPWGPTLPLEVPSGSRQRGSGVDGGARAKLFAGRPAAPAADVPDDSQFDVTQRIIAETGGKVYRVEAADGGDLGAAGDASASSETSQTLSRRTRTGSHSATRKTPFALADNAKAARKREAGAPAPAARSPSAAAASADSAAATPAAVTPAPARMFVVSLPPRRRMSWPAPLIAPASI</sequence>
<name>A0ABR1FRL6_AURAN</name>
<gene>
    <name evidence="2" type="ORF">SO694_00246013</name>
</gene>
<dbReference type="EMBL" id="JBBJCI010000269">
    <property type="protein sequence ID" value="KAK7236648.1"/>
    <property type="molecule type" value="Genomic_DNA"/>
</dbReference>
<protein>
    <submittedName>
        <fullName evidence="2">Uncharacterized protein</fullName>
    </submittedName>
</protein>
<organism evidence="2 3">
    <name type="scientific">Aureococcus anophagefferens</name>
    <name type="common">Harmful bloom alga</name>
    <dbReference type="NCBI Taxonomy" id="44056"/>
    <lineage>
        <taxon>Eukaryota</taxon>
        <taxon>Sar</taxon>
        <taxon>Stramenopiles</taxon>
        <taxon>Ochrophyta</taxon>
        <taxon>Pelagophyceae</taxon>
        <taxon>Pelagomonadales</taxon>
        <taxon>Pelagomonadaceae</taxon>
        <taxon>Aureococcus</taxon>
    </lineage>
</organism>
<feature type="region of interest" description="Disordered" evidence="1">
    <location>
        <begin position="284"/>
        <end position="304"/>
    </location>
</feature>
<comment type="caution">
    <text evidence="2">The sequence shown here is derived from an EMBL/GenBank/DDBJ whole genome shotgun (WGS) entry which is preliminary data.</text>
</comment>
<evidence type="ECO:0000313" key="3">
    <source>
        <dbReference type="Proteomes" id="UP001363151"/>
    </source>
</evidence>